<dbReference type="Pfam" id="PF04909">
    <property type="entry name" value="Amidohydro_2"/>
    <property type="match status" value="1"/>
</dbReference>
<dbReference type="EMBL" id="FNYV01000008">
    <property type="protein sequence ID" value="SEJ84650.1"/>
    <property type="molecule type" value="Genomic_DNA"/>
</dbReference>
<accession>A0A1H7CDE4</accession>
<dbReference type="AlphaFoldDB" id="A0A1H7CDE4"/>
<organism evidence="2 3">
    <name type="scientific">Micromonospora phaseoli</name>
    <dbReference type="NCBI Taxonomy" id="1144548"/>
    <lineage>
        <taxon>Bacteria</taxon>
        <taxon>Bacillati</taxon>
        <taxon>Actinomycetota</taxon>
        <taxon>Actinomycetes</taxon>
        <taxon>Micromonosporales</taxon>
        <taxon>Micromonosporaceae</taxon>
        <taxon>Micromonospora</taxon>
    </lineage>
</organism>
<dbReference type="Proteomes" id="UP000198707">
    <property type="component" value="Unassembled WGS sequence"/>
</dbReference>
<name>A0A1H7CDE4_9ACTN</name>
<dbReference type="STRING" id="1144548.SAMN05443287_108263"/>
<dbReference type="InterPro" id="IPR006680">
    <property type="entry name" value="Amidohydro-rel"/>
</dbReference>
<evidence type="ECO:0000259" key="1">
    <source>
        <dbReference type="Pfam" id="PF04909"/>
    </source>
</evidence>
<dbReference type="GO" id="GO:0016787">
    <property type="term" value="F:hydrolase activity"/>
    <property type="evidence" value="ECO:0007669"/>
    <property type="project" value="InterPro"/>
</dbReference>
<reference evidence="3" key="1">
    <citation type="submission" date="2016-10" db="EMBL/GenBank/DDBJ databases">
        <authorList>
            <person name="Varghese N."/>
            <person name="Submissions S."/>
        </authorList>
    </citation>
    <scope>NUCLEOTIDE SEQUENCE [LARGE SCALE GENOMIC DNA]</scope>
    <source>
        <strain evidence="3">CGMCC 4.7038</strain>
    </source>
</reference>
<feature type="domain" description="Amidohydrolase-related" evidence="1">
    <location>
        <begin position="3"/>
        <end position="46"/>
    </location>
</feature>
<dbReference type="InterPro" id="IPR032466">
    <property type="entry name" value="Metal_Hydrolase"/>
</dbReference>
<gene>
    <name evidence="2" type="ORF">SAMN05443287_108263</name>
</gene>
<keyword evidence="3" id="KW-1185">Reference proteome</keyword>
<sequence>MPDWPVCELAGRYREVLALTDELLAGCTATERAAVLAGTAHRVYSLPSTRDEPDAP</sequence>
<dbReference type="SUPFAM" id="SSF51556">
    <property type="entry name" value="Metallo-dependent hydrolases"/>
    <property type="match status" value="1"/>
</dbReference>
<protein>
    <submittedName>
        <fullName evidence="2">L-fuconolactonase</fullName>
    </submittedName>
</protein>
<evidence type="ECO:0000313" key="2">
    <source>
        <dbReference type="EMBL" id="SEJ84650.1"/>
    </source>
</evidence>
<evidence type="ECO:0000313" key="3">
    <source>
        <dbReference type="Proteomes" id="UP000198707"/>
    </source>
</evidence>
<proteinExistence type="predicted"/>
<dbReference type="Gene3D" id="3.20.20.140">
    <property type="entry name" value="Metal-dependent hydrolases"/>
    <property type="match status" value="1"/>
</dbReference>